<dbReference type="PANTHER" id="PTHR43507:SF20">
    <property type="entry name" value="NADH-UBIQUINONE OXIDOREDUCTASE CHAIN 4"/>
    <property type="match status" value="1"/>
</dbReference>
<dbReference type="InterPro" id="IPR003918">
    <property type="entry name" value="NADH_UbQ_OxRdtase"/>
</dbReference>
<keyword evidence="11 17" id="KW-1133">Transmembrane helix</keyword>
<dbReference type="PRINTS" id="PR01437">
    <property type="entry name" value="NUOXDRDTASE4"/>
</dbReference>
<feature type="transmembrane region" description="Helical" evidence="17">
    <location>
        <begin position="370"/>
        <end position="398"/>
    </location>
</feature>
<evidence type="ECO:0000256" key="4">
    <source>
        <dbReference type="ARBA" id="ARBA00012944"/>
    </source>
</evidence>
<dbReference type="GO" id="GO:0031966">
    <property type="term" value="C:mitochondrial membrane"/>
    <property type="evidence" value="ECO:0007669"/>
    <property type="project" value="UniProtKB-SubCell"/>
</dbReference>
<evidence type="ECO:0000256" key="9">
    <source>
        <dbReference type="ARBA" id="ARBA00022967"/>
    </source>
</evidence>
<evidence type="ECO:0000259" key="19">
    <source>
        <dbReference type="Pfam" id="PF01059"/>
    </source>
</evidence>
<keyword evidence="10 17" id="KW-0249">Electron transport</keyword>
<evidence type="ECO:0000256" key="16">
    <source>
        <dbReference type="ARBA" id="ARBA00049551"/>
    </source>
</evidence>
<geneLocation type="mitochondrion" evidence="20"/>
<evidence type="ECO:0000256" key="15">
    <source>
        <dbReference type="ARBA" id="ARBA00023136"/>
    </source>
</evidence>
<evidence type="ECO:0000256" key="17">
    <source>
        <dbReference type="RuleBase" id="RU003297"/>
    </source>
</evidence>
<comment type="similarity">
    <text evidence="3 17">Belongs to the complex I subunit 4 family.</text>
</comment>
<dbReference type="PANTHER" id="PTHR43507">
    <property type="entry name" value="NADH-UBIQUINONE OXIDOREDUCTASE CHAIN 4"/>
    <property type="match status" value="1"/>
</dbReference>
<dbReference type="InterPro" id="IPR000260">
    <property type="entry name" value="NADH4_N"/>
</dbReference>
<dbReference type="EC" id="7.1.1.2" evidence="4 17"/>
<accession>A0A343IS95</accession>
<evidence type="ECO:0000256" key="14">
    <source>
        <dbReference type="ARBA" id="ARBA00023128"/>
    </source>
</evidence>
<dbReference type="GeneID" id="37276863"/>
<feature type="transmembrane region" description="Helical" evidence="17">
    <location>
        <begin position="331"/>
        <end position="350"/>
    </location>
</feature>
<comment type="subcellular location">
    <subcellularLocation>
        <location evidence="2 17">Mitochondrion membrane</location>
        <topology evidence="2 17">Multi-pass membrane protein</topology>
    </subcellularLocation>
</comment>
<feature type="transmembrane region" description="Helical" evidence="17">
    <location>
        <begin position="242"/>
        <end position="263"/>
    </location>
</feature>
<keyword evidence="14 17" id="KW-0496">Mitochondrion</keyword>
<evidence type="ECO:0000259" key="18">
    <source>
        <dbReference type="Pfam" id="PF00361"/>
    </source>
</evidence>
<evidence type="ECO:0000256" key="6">
    <source>
        <dbReference type="ARBA" id="ARBA00022448"/>
    </source>
</evidence>
<dbReference type="RefSeq" id="YP_009472890.1">
    <property type="nucleotide sequence ID" value="NC_037369.1"/>
</dbReference>
<keyword evidence="7 17" id="KW-0679">Respiratory chain</keyword>
<feature type="transmembrane region" description="Helical" evidence="17">
    <location>
        <begin position="83"/>
        <end position="103"/>
    </location>
</feature>
<evidence type="ECO:0000256" key="7">
    <source>
        <dbReference type="ARBA" id="ARBA00022660"/>
    </source>
</evidence>
<keyword evidence="13 17" id="KW-0830">Ubiquinone</keyword>
<comment type="function">
    <text evidence="17">Core subunit of the mitochondrial membrane respiratory chain NADH dehydrogenase (Complex I) which catalyzes electron transfer from NADH through the respiratory chain, using ubiquinone as an electron acceptor. Essential for the catalytic activity and assembly of complex I.</text>
</comment>
<keyword evidence="15 17" id="KW-0472">Membrane</keyword>
<feature type="transmembrane region" description="Helical" evidence="17">
    <location>
        <begin position="7"/>
        <end position="35"/>
    </location>
</feature>
<dbReference type="GO" id="GO:0015990">
    <property type="term" value="P:electron transport coupled proton transport"/>
    <property type="evidence" value="ECO:0007669"/>
    <property type="project" value="TreeGrafter"/>
</dbReference>
<feature type="transmembrane region" description="Helical" evidence="17">
    <location>
        <begin position="109"/>
        <end position="130"/>
    </location>
</feature>
<dbReference type="AlphaFoldDB" id="A0A343IS95"/>
<feature type="domain" description="NADH:quinone oxidoreductase/Mrp antiporter transmembrane" evidence="18">
    <location>
        <begin position="106"/>
        <end position="387"/>
    </location>
</feature>
<evidence type="ECO:0000256" key="12">
    <source>
        <dbReference type="ARBA" id="ARBA00023027"/>
    </source>
</evidence>
<dbReference type="Pfam" id="PF00361">
    <property type="entry name" value="Proton_antipo_M"/>
    <property type="match status" value="1"/>
</dbReference>
<organism evidence="20">
    <name type="scientific">Acanthaspis ruficeps</name>
    <dbReference type="NCBI Taxonomy" id="1524498"/>
    <lineage>
        <taxon>Eukaryota</taxon>
        <taxon>Metazoa</taxon>
        <taxon>Ecdysozoa</taxon>
        <taxon>Arthropoda</taxon>
        <taxon>Hexapoda</taxon>
        <taxon>Insecta</taxon>
        <taxon>Pterygota</taxon>
        <taxon>Neoptera</taxon>
        <taxon>Paraneoptera</taxon>
        <taxon>Hemiptera</taxon>
        <taxon>Heteroptera</taxon>
        <taxon>Panheteroptera</taxon>
        <taxon>Cimicomorpha</taxon>
        <taxon>Reduviidae</taxon>
        <taxon>Reduviinae</taxon>
        <taxon>Acanthaspis</taxon>
    </lineage>
</organism>
<feature type="transmembrane region" description="Helical" evidence="17">
    <location>
        <begin position="55"/>
        <end position="76"/>
    </location>
</feature>
<dbReference type="EMBL" id="KX505848">
    <property type="protein sequence ID" value="AST10094.1"/>
    <property type="molecule type" value="Genomic_DNA"/>
</dbReference>
<proteinExistence type="inferred from homology"/>
<dbReference type="InterPro" id="IPR001750">
    <property type="entry name" value="ND/Mrp_TM"/>
</dbReference>
<evidence type="ECO:0000256" key="11">
    <source>
        <dbReference type="ARBA" id="ARBA00022989"/>
    </source>
</evidence>
<protein>
    <recommendedName>
        <fullName evidence="5 17">NADH-ubiquinone oxidoreductase chain 4</fullName>
        <ecNumber evidence="4 17">7.1.1.2</ecNumber>
    </recommendedName>
</protein>
<keyword evidence="6 17" id="KW-0813">Transport</keyword>
<feature type="transmembrane region" description="Helical" evidence="17">
    <location>
        <begin position="142"/>
        <end position="172"/>
    </location>
</feature>
<dbReference type="GO" id="GO:0008137">
    <property type="term" value="F:NADH dehydrogenase (ubiquinone) activity"/>
    <property type="evidence" value="ECO:0007669"/>
    <property type="project" value="UniProtKB-UniRule"/>
</dbReference>
<evidence type="ECO:0000256" key="10">
    <source>
        <dbReference type="ARBA" id="ARBA00022982"/>
    </source>
</evidence>
<feature type="transmembrane region" description="Helical" evidence="17">
    <location>
        <begin position="178"/>
        <end position="201"/>
    </location>
</feature>
<comment type="function">
    <text evidence="1">Core subunit of the mitochondrial membrane respiratory chain NADH dehydrogenase (Complex I) that is believed to belong to the minimal assembly required for catalysis. Complex I functions in the transfer of electrons from NADH to the respiratory chain. The immediate electron acceptor for the enzyme is believed to be ubiquinone.</text>
</comment>
<dbReference type="GO" id="GO:0003954">
    <property type="term" value="F:NADH dehydrogenase activity"/>
    <property type="evidence" value="ECO:0007669"/>
    <property type="project" value="TreeGrafter"/>
</dbReference>
<feature type="transmembrane region" description="Helical" evidence="17">
    <location>
        <begin position="419"/>
        <end position="442"/>
    </location>
</feature>
<name>A0A343IS95_9HEMI</name>
<evidence type="ECO:0000256" key="3">
    <source>
        <dbReference type="ARBA" id="ARBA00009025"/>
    </source>
</evidence>
<evidence type="ECO:0000256" key="2">
    <source>
        <dbReference type="ARBA" id="ARBA00004225"/>
    </source>
</evidence>
<dbReference type="Pfam" id="PF01059">
    <property type="entry name" value="Oxidored_q5_N"/>
    <property type="match status" value="1"/>
</dbReference>
<evidence type="ECO:0000313" key="20">
    <source>
        <dbReference type="EMBL" id="AST10094.1"/>
    </source>
</evidence>
<gene>
    <name evidence="20" type="primary">ND4</name>
</gene>
<reference evidence="20" key="1">
    <citation type="thesis" date="2017" institute="China Agricultural University">
        <title>Studies on the comparative mitochondrial genomics and phylogeny of Heteroptera (Insecta: Hemiptera).</title>
        <authorList>
            <person name="Jiang P."/>
        </authorList>
    </citation>
    <scope>NUCLEOTIDE SEQUENCE</scope>
</reference>
<evidence type="ECO:0000256" key="5">
    <source>
        <dbReference type="ARBA" id="ARBA00021006"/>
    </source>
</evidence>
<keyword evidence="12 17" id="KW-0520">NAD</keyword>
<evidence type="ECO:0000256" key="8">
    <source>
        <dbReference type="ARBA" id="ARBA00022692"/>
    </source>
</evidence>
<keyword evidence="9" id="KW-1278">Translocase</keyword>
<feature type="transmembrane region" description="Helical" evidence="17">
    <location>
        <begin position="270"/>
        <end position="292"/>
    </location>
</feature>
<dbReference type="GO" id="GO:0042773">
    <property type="term" value="P:ATP synthesis coupled electron transport"/>
    <property type="evidence" value="ECO:0007669"/>
    <property type="project" value="InterPro"/>
</dbReference>
<feature type="domain" description="NADH:ubiquinone oxidoreductase chain 4 N-terminal" evidence="19">
    <location>
        <begin position="1"/>
        <end position="102"/>
    </location>
</feature>
<keyword evidence="8 17" id="KW-0812">Transmembrane</keyword>
<sequence length="443" mass="50801">MMSVLFYLFSLIPVLFLGSWWFIFFFLTLGFFIYFNSFWFLGYYSMLSYSFGGDILSMSMIFLSFWIVLLMVLASCSIYSGHFYYVEFLLVNLFLLIFLFFTFSTMNLFLFYLFFESSLIPTLFLIFGWGYQPERLSAGFYLLFYTLFASLPLLLSIFLINSVSGTLYYFLIEVSFGFYFYISMILAFLIKMPMVFVHFWLPSAHVEAPIAGSMILAGVLLKLGGYGLMRVFSFIFSYGLNYNYIFVGLSLFGSFMVGVLCLYQTDIKSLIAYSSVAHMGLVICGIFTMNFMGLCGSLVMMIGHGLCSSGLFCLANIIYERVNSRSFIINKGLISFMPSLSFFWFILSSNNMASPPSLNLLGEVMLINSVMGWCCLSFGFLMLSSFFSCCYSIYLYSYVQHGSFFGGFKNFGFNTFREYSLIMFHALPLNIIILSVDILTLWV</sequence>
<dbReference type="GO" id="GO:0048039">
    <property type="term" value="F:ubiquinone binding"/>
    <property type="evidence" value="ECO:0007669"/>
    <property type="project" value="TreeGrafter"/>
</dbReference>
<evidence type="ECO:0000256" key="13">
    <source>
        <dbReference type="ARBA" id="ARBA00023075"/>
    </source>
</evidence>
<comment type="catalytic activity">
    <reaction evidence="16 17">
        <text>a ubiquinone + NADH + 5 H(+)(in) = a ubiquinol + NAD(+) + 4 H(+)(out)</text>
        <dbReference type="Rhea" id="RHEA:29091"/>
        <dbReference type="Rhea" id="RHEA-COMP:9565"/>
        <dbReference type="Rhea" id="RHEA-COMP:9566"/>
        <dbReference type="ChEBI" id="CHEBI:15378"/>
        <dbReference type="ChEBI" id="CHEBI:16389"/>
        <dbReference type="ChEBI" id="CHEBI:17976"/>
        <dbReference type="ChEBI" id="CHEBI:57540"/>
        <dbReference type="ChEBI" id="CHEBI:57945"/>
        <dbReference type="EC" id="7.1.1.2"/>
    </reaction>
</comment>
<dbReference type="CTD" id="4538"/>
<feature type="transmembrane region" description="Helical" evidence="17">
    <location>
        <begin position="298"/>
        <end position="319"/>
    </location>
</feature>
<evidence type="ECO:0000256" key="1">
    <source>
        <dbReference type="ARBA" id="ARBA00003257"/>
    </source>
</evidence>